<gene>
    <name evidence="2" type="ORF">ACHAWU_003289</name>
</gene>
<comment type="caution">
    <text evidence="2">The sequence shown here is derived from an EMBL/GenBank/DDBJ whole genome shotgun (WGS) entry which is preliminary data.</text>
</comment>
<feature type="region of interest" description="Disordered" evidence="1">
    <location>
        <begin position="204"/>
        <end position="280"/>
    </location>
</feature>
<evidence type="ECO:0000256" key="1">
    <source>
        <dbReference type="SAM" id="MobiDB-lite"/>
    </source>
</evidence>
<feature type="compositionally biased region" description="Acidic residues" evidence="1">
    <location>
        <begin position="207"/>
        <end position="216"/>
    </location>
</feature>
<keyword evidence="3" id="KW-1185">Reference proteome</keyword>
<accession>A0ABD3MW77</accession>
<sequence>MTPNLTTIGNDDDDLNVIFDWAGRRSEHGDDDKATVAVATEMAGGAILAPASSVGDAVAAPTATSDHDISGGSQQHHQEVILSAGASDSDRWGPLPWMSDAYHHYHHSSTHHASNATASYDYYFKDHFDVIDFDASDCDDDDDDDDAFFGFARSNYMESIRTWTCGGSAASQSHPTAIANNATPGVPSSSLLLPMAMDMNTSIDVANDSEDDDGNNDECCPPGMVRTTSGSLSSEETADDDDETMSNASTTSSDSDAASEAEEEEDEQHQPPVLPPPQRGVTFNEQVRVLPIPPIEHYTPEQRYKMYANRVELRQNKLRNKREYEFDNYDWRNATEEHSMAICPVSGELLHPAHL</sequence>
<reference evidence="2 3" key="1">
    <citation type="submission" date="2024-10" db="EMBL/GenBank/DDBJ databases">
        <title>Updated reference genomes for cyclostephanoid diatoms.</title>
        <authorList>
            <person name="Roberts W.R."/>
            <person name="Alverson A.J."/>
        </authorList>
    </citation>
    <scope>NUCLEOTIDE SEQUENCE [LARGE SCALE GENOMIC DNA]</scope>
    <source>
        <strain evidence="2 3">AJA232-27</strain>
    </source>
</reference>
<name>A0ABD3MW77_9STRA</name>
<evidence type="ECO:0000313" key="2">
    <source>
        <dbReference type="EMBL" id="KAL3767198.1"/>
    </source>
</evidence>
<protein>
    <submittedName>
        <fullName evidence="2">Uncharacterized protein</fullName>
    </submittedName>
</protein>
<dbReference type="AlphaFoldDB" id="A0ABD3MW77"/>
<feature type="compositionally biased region" description="Acidic residues" evidence="1">
    <location>
        <begin position="257"/>
        <end position="267"/>
    </location>
</feature>
<organism evidence="2 3">
    <name type="scientific">Discostella pseudostelligera</name>
    <dbReference type="NCBI Taxonomy" id="259834"/>
    <lineage>
        <taxon>Eukaryota</taxon>
        <taxon>Sar</taxon>
        <taxon>Stramenopiles</taxon>
        <taxon>Ochrophyta</taxon>
        <taxon>Bacillariophyta</taxon>
        <taxon>Coscinodiscophyceae</taxon>
        <taxon>Thalassiosirophycidae</taxon>
        <taxon>Stephanodiscales</taxon>
        <taxon>Stephanodiscaceae</taxon>
        <taxon>Discostella</taxon>
    </lineage>
</organism>
<proteinExistence type="predicted"/>
<dbReference type="Proteomes" id="UP001530293">
    <property type="component" value="Unassembled WGS sequence"/>
</dbReference>
<feature type="region of interest" description="Disordered" evidence="1">
    <location>
        <begin position="58"/>
        <end position="77"/>
    </location>
</feature>
<dbReference type="EMBL" id="JALLBG020000077">
    <property type="protein sequence ID" value="KAL3767198.1"/>
    <property type="molecule type" value="Genomic_DNA"/>
</dbReference>
<evidence type="ECO:0000313" key="3">
    <source>
        <dbReference type="Proteomes" id="UP001530293"/>
    </source>
</evidence>
<feature type="compositionally biased region" description="Polar residues" evidence="1">
    <location>
        <begin position="226"/>
        <end position="235"/>
    </location>
</feature>